<reference evidence="8 9" key="1">
    <citation type="submission" date="2021-08" db="EMBL/GenBank/DDBJ databases">
        <authorList>
            <person name="Ping M."/>
        </authorList>
    </citation>
    <scope>NUCLEOTIDE SEQUENCE [LARGE SCALE GENOMIC DNA]</scope>
    <source>
        <strain evidence="8 9">MG28</strain>
    </source>
</reference>
<dbReference type="EMBL" id="CP080647">
    <property type="protein sequence ID" value="QYX77556.1"/>
    <property type="molecule type" value="Genomic_DNA"/>
</dbReference>
<feature type="DNA-binding region" description="H-T-H motif" evidence="5">
    <location>
        <begin position="65"/>
        <end position="84"/>
    </location>
</feature>
<evidence type="ECO:0000256" key="2">
    <source>
        <dbReference type="ARBA" id="ARBA00023015"/>
    </source>
</evidence>
<dbReference type="RefSeq" id="WP_220646567.1">
    <property type="nucleotide sequence ID" value="NZ_CP080647.1"/>
</dbReference>
<keyword evidence="4" id="KW-0804">Transcription</keyword>
<keyword evidence="2" id="KW-0805">Transcription regulation</keyword>
<dbReference type="InterPro" id="IPR036271">
    <property type="entry name" value="Tet_transcr_reg_TetR-rel_C_sf"/>
</dbReference>
<keyword evidence="3 5" id="KW-0238">DNA-binding</keyword>
<evidence type="ECO:0000256" key="1">
    <source>
        <dbReference type="ARBA" id="ARBA00022491"/>
    </source>
</evidence>
<dbReference type="InterPro" id="IPR039538">
    <property type="entry name" value="BetI_C"/>
</dbReference>
<evidence type="ECO:0000256" key="6">
    <source>
        <dbReference type="SAM" id="MobiDB-lite"/>
    </source>
</evidence>
<keyword evidence="1" id="KW-0678">Repressor</keyword>
<dbReference type="SUPFAM" id="SSF48498">
    <property type="entry name" value="Tetracyclin repressor-like, C-terminal domain"/>
    <property type="match status" value="1"/>
</dbReference>
<dbReference type="InterPro" id="IPR009057">
    <property type="entry name" value="Homeodomain-like_sf"/>
</dbReference>
<feature type="domain" description="HTH tetR-type" evidence="7">
    <location>
        <begin position="42"/>
        <end position="102"/>
    </location>
</feature>
<dbReference type="InterPro" id="IPR001647">
    <property type="entry name" value="HTH_TetR"/>
</dbReference>
<evidence type="ECO:0000256" key="3">
    <source>
        <dbReference type="ARBA" id="ARBA00023125"/>
    </source>
</evidence>
<feature type="compositionally biased region" description="Basic and acidic residues" evidence="6">
    <location>
        <begin position="1"/>
        <end position="20"/>
    </location>
</feature>
<name>A0ABX8XQI8_9ACTN</name>
<dbReference type="Pfam" id="PF13977">
    <property type="entry name" value="TetR_C_6"/>
    <property type="match status" value="1"/>
</dbReference>
<dbReference type="InterPro" id="IPR050109">
    <property type="entry name" value="HTH-type_TetR-like_transc_reg"/>
</dbReference>
<organism evidence="8 9">
    <name type="scientific">Streptomyces akebiae</name>
    <dbReference type="NCBI Taxonomy" id="2865673"/>
    <lineage>
        <taxon>Bacteria</taxon>
        <taxon>Bacillati</taxon>
        <taxon>Actinomycetota</taxon>
        <taxon>Actinomycetes</taxon>
        <taxon>Kitasatosporales</taxon>
        <taxon>Streptomycetaceae</taxon>
        <taxon>Streptomyces</taxon>
    </lineage>
</organism>
<evidence type="ECO:0000256" key="4">
    <source>
        <dbReference type="ARBA" id="ARBA00023163"/>
    </source>
</evidence>
<feature type="region of interest" description="Disordered" evidence="6">
    <location>
        <begin position="1"/>
        <end position="36"/>
    </location>
</feature>
<sequence length="233" mass="25456">MVRNRRSEGSDSSAARKPEGSDSSAARQPEGSGVRGTYAVGDERRLCILDAAVEHFAQRGFHASSLARIAADVGITQGGLLHHFPSKEDLLVQVLQRMDASDRERFFSREFESAAQMFTALVRLAEYNSARLGRTRMFNVLAAEAGDPGHPAHAYFVERYADVVGTLSGVLRRGVDSGELRADTDVVAVAQELAAVMDGLQIQWVLDPKGFDMAGRFRAYVERVRREIGAEGS</sequence>
<dbReference type="SUPFAM" id="SSF46689">
    <property type="entry name" value="Homeodomain-like"/>
    <property type="match status" value="1"/>
</dbReference>
<evidence type="ECO:0000313" key="9">
    <source>
        <dbReference type="Proteomes" id="UP000827138"/>
    </source>
</evidence>
<gene>
    <name evidence="8" type="ORF">K1J60_14380</name>
</gene>
<protein>
    <submittedName>
        <fullName evidence="8">TetR/AcrR family transcriptional regulator</fullName>
    </submittedName>
</protein>
<dbReference type="PANTHER" id="PTHR30055:SF226">
    <property type="entry name" value="HTH-TYPE TRANSCRIPTIONAL REGULATOR PKSA"/>
    <property type="match status" value="1"/>
</dbReference>
<dbReference type="PROSITE" id="PS50977">
    <property type="entry name" value="HTH_TETR_2"/>
    <property type="match status" value="1"/>
</dbReference>
<evidence type="ECO:0000313" key="8">
    <source>
        <dbReference type="EMBL" id="QYX77556.1"/>
    </source>
</evidence>
<evidence type="ECO:0000256" key="5">
    <source>
        <dbReference type="PROSITE-ProRule" id="PRU00335"/>
    </source>
</evidence>
<proteinExistence type="predicted"/>
<accession>A0ABX8XQI8</accession>
<evidence type="ECO:0000259" key="7">
    <source>
        <dbReference type="PROSITE" id="PS50977"/>
    </source>
</evidence>
<dbReference type="PRINTS" id="PR00455">
    <property type="entry name" value="HTHTETR"/>
</dbReference>
<keyword evidence="9" id="KW-1185">Reference proteome</keyword>
<dbReference type="PANTHER" id="PTHR30055">
    <property type="entry name" value="HTH-TYPE TRANSCRIPTIONAL REGULATOR RUTR"/>
    <property type="match status" value="1"/>
</dbReference>
<dbReference type="Pfam" id="PF00440">
    <property type="entry name" value="TetR_N"/>
    <property type="match status" value="1"/>
</dbReference>
<dbReference type="Proteomes" id="UP000827138">
    <property type="component" value="Chromosome"/>
</dbReference>
<dbReference type="Gene3D" id="1.10.357.10">
    <property type="entry name" value="Tetracycline Repressor, domain 2"/>
    <property type="match status" value="1"/>
</dbReference>